<sequence>MNDINLLELEKRFSNFSNIVKLLTDSKIEHIYQNLPRVISTSEFEKMKELYPFVAGDEKLKCFFNTIKIYCYYKNFSEDELKRIIIAAIVCANGNLDIIYSYLSDLFGFRSLDGFCELITSDKFFHFVQEGINGKKIYLHPTKDFFNNTVHNKRIEKIIASELSLKSKIMNICSYFKDEALKNANILDSRLENDKSVYNKYIDGNGLHSSIHDIGDYIDDIVVYGKPLGYWADHLSELYVMNPVSRTIYMNYLKYKNWVNKLDPQQLECRQIKTIMYLISYILKDHSTPAAKRMKKITSVPTGWAVGTEQTSRASFYGNSSIAKATSGYYSFMTGKENPYKNLINNTYHQEIEHQAINLNNEFARRGLEAIGVSTHLFDGIKILENVKDIITALDEVITVEIGISNFIKSFLSGILNSIANMLDITIAESFKQLFYIKLIPFGEKKVSLADIYNHLEFIKYILKSSKNGEYQNINNLTKEQLLEDMSNAIGIRQDILKEIGYGAYDKELNIKAGVIAFSSHLKKNSHGDIFTIKNDLPFLYILIEFAIQKEAFVYGNQYAKRNMIYGDIHMVNSVLSKLTDTEIYFVTTRYYSNLKELFSKPDNIEHILEINKKIELSKVFFELQNTTMYENYMKENVYLLRDDVDADVNFKAYNSNIIETMLKYMKDIMKENKDSLLKGIEEANNLTDIDDFLMRFLPSLTEFLKTIGYPEFNPDFVVQLISSVQKFIAQDLYAEVILMVRQKIKDMLERVEAETFKKIDESLGDLNASVTMDLNIGGSKFVQTITAIVELVDKYGIQIPDFVLKCFQEGTDYIDNDFTNYEDGLIFQTGTTNSLRDDWAFHEDKLKINKDDKQFMHNNDFTSNKKDYETIIKSEPSVSKKIKQPNETVIHKKPTGNQEILKIIEKDPVSQDEYKIVYNRGDIYTIRKDGTQRILIRKDEPLHKYKKNVKRNNTDDIIERNLSDDQYEKIKDIKNFIDNIAGLEYYGIVKQLKIEREKLEAELSKPRNNKNIIDAIDENIMNLTKKLSDVKTKNILNSVQGFDRPVEILSLKVNKDGGLEHVNDQYKSLNDYFSKKSELIQALDEGLSNPETKDIFLTSYQITELLK</sequence>
<evidence type="ECO:0000256" key="1">
    <source>
        <dbReference type="SAM" id="Coils"/>
    </source>
</evidence>
<dbReference type="RefSeq" id="WP_062680881.1">
    <property type="nucleotide sequence ID" value="NZ_LVEA01000001.1"/>
</dbReference>
<name>A0A162J8A1_9FUSO</name>
<keyword evidence="1" id="KW-0175">Coiled coil</keyword>
<protein>
    <submittedName>
        <fullName evidence="2">Uncharacterized protein</fullName>
    </submittedName>
</protein>
<dbReference type="EMBL" id="LVEA01000001">
    <property type="protein sequence ID" value="KYL05323.1"/>
    <property type="molecule type" value="Genomic_DNA"/>
</dbReference>
<evidence type="ECO:0000313" key="3">
    <source>
        <dbReference type="Proteomes" id="UP000075816"/>
    </source>
</evidence>
<reference evidence="2 3" key="1">
    <citation type="submission" date="2016-03" db="EMBL/GenBank/DDBJ databases">
        <title>Comparative genomics of human isolates of Fusobacterium necrophorum.</title>
        <authorList>
            <person name="Jensen A."/>
            <person name="Bank S."/>
            <person name="Andersen P.S."/>
            <person name="Kristensen L.H."/>
            <person name="Prag J."/>
        </authorList>
    </citation>
    <scope>NUCLEOTIDE SEQUENCE [LARGE SCALE GENOMIC DNA]</scope>
    <source>
        <strain evidence="2 3">LS_1264</strain>
    </source>
</reference>
<accession>A0A162J8A1</accession>
<dbReference type="AlphaFoldDB" id="A0A162J8A1"/>
<comment type="caution">
    <text evidence="2">The sequence shown here is derived from an EMBL/GenBank/DDBJ whole genome shotgun (WGS) entry which is preliminary data.</text>
</comment>
<feature type="coiled-coil region" evidence="1">
    <location>
        <begin position="990"/>
        <end position="1034"/>
    </location>
</feature>
<proteinExistence type="predicted"/>
<organism evidence="2 3">
    <name type="scientific">Fusobacterium necrophorum subsp. funduliforme</name>
    <dbReference type="NCBI Taxonomy" id="143387"/>
    <lineage>
        <taxon>Bacteria</taxon>
        <taxon>Fusobacteriati</taxon>
        <taxon>Fusobacteriota</taxon>
        <taxon>Fusobacteriia</taxon>
        <taxon>Fusobacteriales</taxon>
        <taxon>Fusobacteriaceae</taxon>
        <taxon>Fusobacterium</taxon>
    </lineage>
</organism>
<evidence type="ECO:0000313" key="2">
    <source>
        <dbReference type="EMBL" id="KYL05323.1"/>
    </source>
</evidence>
<dbReference type="Proteomes" id="UP000075816">
    <property type="component" value="Unassembled WGS sequence"/>
</dbReference>
<gene>
    <name evidence="2" type="ORF">A2J07_00880</name>
</gene>